<dbReference type="Gene3D" id="3.40.50.300">
    <property type="entry name" value="P-loop containing nucleotide triphosphate hydrolases"/>
    <property type="match status" value="1"/>
</dbReference>
<dbReference type="Pfam" id="PF01580">
    <property type="entry name" value="FtsK_SpoIIIE"/>
    <property type="match status" value="1"/>
</dbReference>
<dbReference type="Proteomes" id="UP000029082">
    <property type="component" value="Unassembled WGS sequence"/>
</dbReference>
<evidence type="ECO:0000313" key="7">
    <source>
        <dbReference type="Proteomes" id="UP000029082"/>
    </source>
</evidence>
<dbReference type="GO" id="GO:0005524">
    <property type="term" value="F:ATP binding"/>
    <property type="evidence" value="ECO:0007669"/>
    <property type="project" value="UniProtKB-UniRule"/>
</dbReference>
<protein>
    <submittedName>
        <fullName evidence="6">DNA segregation ATPase and related proteins (FtsK/SpoIIIE family)</fullName>
    </submittedName>
</protein>
<dbReference type="GO" id="GO:0003677">
    <property type="term" value="F:DNA binding"/>
    <property type="evidence" value="ECO:0007669"/>
    <property type="project" value="InterPro"/>
</dbReference>
<organism evidence="6 7">
    <name type="scientific">Bifidobacterium mongoliense DSM 21395</name>
    <dbReference type="NCBI Taxonomy" id="1437603"/>
    <lineage>
        <taxon>Bacteria</taxon>
        <taxon>Bacillati</taxon>
        <taxon>Actinomycetota</taxon>
        <taxon>Actinomycetes</taxon>
        <taxon>Bifidobacteriales</taxon>
        <taxon>Bifidobacteriaceae</taxon>
        <taxon>Bifidobacterium</taxon>
    </lineage>
</organism>
<evidence type="ECO:0000256" key="1">
    <source>
        <dbReference type="ARBA" id="ARBA00022741"/>
    </source>
</evidence>
<feature type="region of interest" description="Disordered" evidence="4">
    <location>
        <begin position="358"/>
        <end position="405"/>
    </location>
</feature>
<dbReference type="InterPro" id="IPR003593">
    <property type="entry name" value="AAA+_ATPase"/>
</dbReference>
<proteinExistence type="predicted"/>
<accession>A0A087CAL5</accession>
<dbReference type="InterPro" id="IPR050206">
    <property type="entry name" value="FtsK/SpoIIIE/SftA"/>
</dbReference>
<feature type="binding site" evidence="3">
    <location>
        <begin position="121"/>
        <end position="128"/>
    </location>
    <ligand>
        <name>ATP</name>
        <dbReference type="ChEBI" id="CHEBI:30616"/>
    </ligand>
</feature>
<evidence type="ECO:0000256" key="3">
    <source>
        <dbReference type="PROSITE-ProRule" id="PRU00289"/>
    </source>
</evidence>
<evidence type="ECO:0000259" key="5">
    <source>
        <dbReference type="PROSITE" id="PS50901"/>
    </source>
</evidence>
<dbReference type="CDD" id="cd01127">
    <property type="entry name" value="TrwB_TraG_TraD_VirD4"/>
    <property type="match status" value="1"/>
</dbReference>
<dbReference type="InterPro" id="IPR027417">
    <property type="entry name" value="P-loop_NTPase"/>
</dbReference>
<dbReference type="AlphaFoldDB" id="A0A087CAL5"/>
<dbReference type="SUPFAM" id="SSF52540">
    <property type="entry name" value="P-loop containing nucleoside triphosphate hydrolases"/>
    <property type="match status" value="2"/>
</dbReference>
<evidence type="ECO:0000256" key="4">
    <source>
        <dbReference type="SAM" id="MobiDB-lite"/>
    </source>
</evidence>
<feature type="compositionally biased region" description="Basic and acidic residues" evidence="4">
    <location>
        <begin position="382"/>
        <end position="397"/>
    </location>
</feature>
<feature type="region of interest" description="Disordered" evidence="4">
    <location>
        <begin position="598"/>
        <end position="622"/>
    </location>
</feature>
<keyword evidence="7" id="KW-1185">Reference proteome</keyword>
<evidence type="ECO:0000256" key="2">
    <source>
        <dbReference type="ARBA" id="ARBA00022840"/>
    </source>
</evidence>
<sequence>MAIVLIVAGQWLFAMMIGSGMLGMAIPLISRVMRDRASRRTEAARTETDPPPNNATAVNALDSPHLEALLNLDADDDPLLWRDLIRHWLGPRTLAVPVAVSRHGPFTLDLHRQGPHAVVAGTTGSGKSVLLQSWCMALATLNPPDRVRFVFLDFKGGSTFQPLAALPHVVGNVCDLNLAHAARALLALECELTRRERRLVDEEVSHIDGLREAEPELIVVIDEFHALKDQLPDYIGRLIRVASLGRSLGMHIIACTQNPIGQINADMKANMSLKLCLRVLDAMQSHEMLGDACAGLLSPQTPGAAFCSDGEGMTGIRCCAIRNPTPLLRAVALAHRFMDLPTVEPLFTAPLPTSITRDAAFERTGADDRTRAAGREGTPAGAERRDPSNTTEPEGRRPMPSPPFALGDDGVTWFLATLPTHHGNVAIIGPHGRGKSTLLHRLDAELRRYGIIPDWPMRESPPVDSDQPRHDAPAVFGNLPHHDDRENHPDTPGNRAPDTRRIWLVDDADELLDPLSAQPRAHALQEALRKPGITVIFAARTSRHVRIPDHCSTRVVFTTGDRATDLSDGIPSSLLGTLGTEGHRTPGGRCSCTRAQAMPYNASPDPAYRAEGTRWGKLPENP</sequence>
<reference evidence="6 7" key="1">
    <citation type="submission" date="2014-03" db="EMBL/GenBank/DDBJ databases">
        <title>Genomics of Bifidobacteria.</title>
        <authorList>
            <person name="Ventura M."/>
            <person name="Milani C."/>
            <person name="Lugli G.A."/>
        </authorList>
    </citation>
    <scope>NUCLEOTIDE SEQUENCE [LARGE SCALE GENOMIC DNA]</scope>
    <source>
        <strain evidence="6 7">DSM 21395</strain>
    </source>
</reference>
<name>A0A087CAL5_9BIFI</name>
<feature type="region of interest" description="Disordered" evidence="4">
    <location>
        <begin position="457"/>
        <end position="498"/>
    </location>
</feature>
<keyword evidence="2 3" id="KW-0067">ATP-binding</keyword>
<feature type="compositionally biased region" description="Basic and acidic residues" evidence="4">
    <location>
        <begin position="359"/>
        <end position="374"/>
    </location>
</feature>
<keyword evidence="1 3" id="KW-0547">Nucleotide-binding</keyword>
<comment type="caution">
    <text evidence="6">The sequence shown here is derived from an EMBL/GenBank/DDBJ whole genome shotgun (WGS) entry which is preliminary data.</text>
</comment>
<dbReference type="PANTHER" id="PTHR22683:SF1">
    <property type="entry name" value="TYPE VII SECRETION SYSTEM PROTEIN ESSC"/>
    <property type="match status" value="1"/>
</dbReference>
<gene>
    <name evidence="6" type="ORF">BMON_0187</name>
</gene>
<feature type="domain" description="FtsK" evidence="5">
    <location>
        <begin position="103"/>
        <end position="286"/>
    </location>
</feature>
<dbReference type="EMBL" id="JGZE01000001">
    <property type="protein sequence ID" value="KFI80315.1"/>
    <property type="molecule type" value="Genomic_DNA"/>
</dbReference>
<dbReference type="InterPro" id="IPR002543">
    <property type="entry name" value="FtsK_dom"/>
</dbReference>
<dbReference type="PANTHER" id="PTHR22683">
    <property type="entry name" value="SPORULATION PROTEIN RELATED"/>
    <property type="match status" value="1"/>
</dbReference>
<dbReference type="SMART" id="SM00382">
    <property type="entry name" value="AAA"/>
    <property type="match status" value="2"/>
</dbReference>
<feature type="compositionally biased region" description="Basic and acidic residues" evidence="4">
    <location>
        <begin position="480"/>
        <end position="489"/>
    </location>
</feature>
<dbReference type="eggNOG" id="COG1674">
    <property type="taxonomic scope" value="Bacteria"/>
</dbReference>
<dbReference type="PROSITE" id="PS50901">
    <property type="entry name" value="FTSK"/>
    <property type="match status" value="1"/>
</dbReference>
<dbReference type="STRING" id="1437603.GCA_000771525_00097"/>
<evidence type="ECO:0000313" key="6">
    <source>
        <dbReference type="EMBL" id="KFI80315.1"/>
    </source>
</evidence>